<dbReference type="InterPro" id="IPR040126">
    <property type="entry name" value="STOX1/2"/>
</dbReference>
<name>A0A653C5E2_CALMS</name>
<dbReference type="GO" id="GO:0006357">
    <property type="term" value="P:regulation of transcription by RNA polymerase II"/>
    <property type="evidence" value="ECO:0007669"/>
    <property type="project" value="InterPro"/>
</dbReference>
<dbReference type="OrthoDB" id="10020110at2759"/>
<dbReference type="Proteomes" id="UP000410492">
    <property type="component" value="Unassembled WGS sequence"/>
</dbReference>
<gene>
    <name evidence="3" type="ORF">CALMAC_LOCUS5851</name>
</gene>
<feature type="compositionally biased region" description="Polar residues" evidence="1">
    <location>
        <begin position="416"/>
        <end position="430"/>
    </location>
</feature>
<evidence type="ECO:0000313" key="3">
    <source>
        <dbReference type="EMBL" id="VEN42329.1"/>
    </source>
</evidence>
<protein>
    <recommendedName>
        <fullName evidence="2">Winged helix Storkhead-box1 domain-containing protein</fullName>
    </recommendedName>
</protein>
<reference evidence="3 4" key="1">
    <citation type="submission" date="2019-01" db="EMBL/GenBank/DDBJ databases">
        <authorList>
            <person name="Sayadi A."/>
        </authorList>
    </citation>
    <scope>NUCLEOTIDE SEQUENCE [LARGE SCALE GENOMIC DNA]</scope>
</reference>
<dbReference type="Pfam" id="PF10264">
    <property type="entry name" value="WHD_Storkhead"/>
    <property type="match status" value="1"/>
</dbReference>
<dbReference type="GO" id="GO:0005634">
    <property type="term" value="C:nucleus"/>
    <property type="evidence" value="ECO:0007669"/>
    <property type="project" value="TreeGrafter"/>
</dbReference>
<feature type="compositionally biased region" description="Polar residues" evidence="1">
    <location>
        <begin position="318"/>
        <end position="333"/>
    </location>
</feature>
<evidence type="ECO:0000259" key="2">
    <source>
        <dbReference type="Pfam" id="PF10264"/>
    </source>
</evidence>
<keyword evidence="4" id="KW-1185">Reference proteome</keyword>
<dbReference type="InterPro" id="IPR019391">
    <property type="entry name" value="Storkhead-box_WHD"/>
</dbReference>
<dbReference type="AlphaFoldDB" id="A0A653C5E2"/>
<dbReference type="PANTHER" id="PTHR22437">
    <property type="entry name" value="WINGED HELIX DOMAIN-CONTAINING PROTEIN"/>
    <property type="match status" value="1"/>
</dbReference>
<feature type="compositionally biased region" description="Basic and acidic residues" evidence="1">
    <location>
        <begin position="461"/>
        <end position="472"/>
    </location>
</feature>
<dbReference type="GO" id="GO:0005737">
    <property type="term" value="C:cytoplasm"/>
    <property type="evidence" value="ECO:0007669"/>
    <property type="project" value="TreeGrafter"/>
</dbReference>
<dbReference type="PANTHER" id="PTHR22437:SF0">
    <property type="entry name" value="FI21431P1"/>
    <property type="match status" value="1"/>
</dbReference>
<feature type="compositionally biased region" description="Basic and acidic residues" evidence="1">
    <location>
        <begin position="512"/>
        <end position="522"/>
    </location>
</feature>
<dbReference type="GO" id="GO:0000977">
    <property type="term" value="F:RNA polymerase II transcription regulatory region sequence-specific DNA binding"/>
    <property type="evidence" value="ECO:0007669"/>
    <property type="project" value="TreeGrafter"/>
</dbReference>
<organism evidence="3 4">
    <name type="scientific">Callosobruchus maculatus</name>
    <name type="common">Southern cowpea weevil</name>
    <name type="synonym">Pulse bruchid</name>
    <dbReference type="NCBI Taxonomy" id="64391"/>
    <lineage>
        <taxon>Eukaryota</taxon>
        <taxon>Metazoa</taxon>
        <taxon>Ecdysozoa</taxon>
        <taxon>Arthropoda</taxon>
        <taxon>Hexapoda</taxon>
        <taxon>Insecta</taxon>
        <taxon>Pterygota</taxon>
        <taxon>Neoptera</taxon>
        <taxon>Endopterygota</taxon>
        <taxon>Coleoptera</taxon>
        <taxon>Polyphaga</taxon>
        <taxon>Cucujiformia</taxon>
        <taxon>Chrysomeloidea</taxon>
        <taxon>Chrysomelidae</taxon>
        <taxon>Bruchinae</taxon>
        <taxon>Bruchini</taxon>
        <taxon>Callosobruchus</taxon>
    </lineage>
</organism>
<feature type="region of interest" description="Disordered" evidence="1">
    <location>
        <begin position="306"/>
        <end position="337"/>
    </location>
</feature>
<feature type="domain" description="Winged helix Storkhead-box1" evidence="2">
    <location>
        <begin position="124"/>
        <end position="200"/>
    </location>
</feature>
<evidence type="ECO:0000256" key="1">
    <source>
        <dbReference type="SAM" id="MobiDB-lite"/>
    </source>
</evidence>
<feature type="compositionally biased region" description="Polar residues" evidence="1">
    <location>
        <begin position="502"/>
        <end position="511"/>
    </location>
</feature>
<feature type="region of interest" description="Disordered" evidence="1">
    <location>
        <begin position="395"/>
        <end position="527"/>
    </location>
</feature>
<dbReference type="EMBL" id="CAACVG010006887">
    <property type="protein sequence ID" value="VEN42329.1"/>
    <property type="molecule type" value="Genomic_DNA"/>
</dbReference>
<proteinExistence type="predicted"/>
<sequence length="806" mass="89679">MNLDRGGIDGSLSCRLRLSQCLAIILRKEGCRGDPGDFWMYENGYLLFQGLLSSNSVCWWNSGLNGAMKSLIYYGYVSPGALLVGAEPCALEVLRNAWSKRVLQPPPGYQIASLEEVEHCICRSVTQTQWTPLPEAVCSVVLRLSTQGRPAGIPTIREALEAAFPHVEPPSEETLYDILAQLTKERKLYNTTKGYYIVTPERRRSRSQTRSRKKDEVEESVTCKTMLMSTEEAMAIVHGDIATIRDGNVTHQCIQTNLADVICGGNTSDKILYPRTEGASFPIPRNQYRRGSFRFWCSNRRLRRSASTRTIARHHTDTSSSTESPKSGNSTPTPKKESLLSKLFRRSKPSQCQIVNGQFPPSEWFNSKAVHLQSVGTQTSPLDKELALQACADVEGPSTGFSRSATLPRNFRRQMANDTSTGSRESSPVSRYTEKPIYRNKSLHRKNSRTGSSRPPPHTPIDSKLKQKKISDRTTATMAKQKLKAPVRSPSPSPPLNRSVGEKTTSNTIESLSREESPDLKSQKTLVNKNLADSQKINFTSIKNHCSTEIDHKRTQNQSKGAGTSLSHSNSFTLEVTTSQAGLNINKANATIINGSNKTNTKIFVQNSPVRSVFTFENGQTETNPNIVIINDTVEKSSTDTLNETELKSSKNTNQCKESFKNLNNYNDTTAKCENMNNNRKLSLQKDGLNYNNLIKNIAPLSNNHFISNSNPDSLIPNTLEEFSKSPLEKYNKIDSSLEKLYLTDDNVKLPKKDMIGSEPNICLKDRSFSRTFSVDNSLGDLNFNFKSLAAQNILKGISVNSVDTS</sequence>
<accession>A0A653C5E2</accession>
<evidence type="ECO:0000313" key="4">
    <source>
        <dbReference type="Proteomes" id="UP000410492"/>
    </source>
</evidence>